<keyword evidence="2" id="KW-1185">Reference proteome</keyword>
<evidence type="ECO:0000313" key="1">
    <source>
        <dbReference type="EMBL" id="KAK3755435.1"/>
    </source>
</evidence>
<evidence type="ECO:0000313" key="2">
    <source>
        <dbReference type="Proteomes" id="UP001283361"/>
    </source>
</evidence>
<accession>A0AAE1D3A6</accession>
<dbReference type="Proteomes" id="UP001283361">
    <property type="component" value="Unassembled WGS sequence"/>
</dbReference>
<reference evidence="1" key="1">
    <citation type="journal article" date="2023" name="G3 (Bethesda)">
        <title>A reference genome for the long-term kleptoplast-retaining sea slug Elysia crispata morphotype clarki.</title>
        <authorList>
            <person name="Eastman K.E."/>
            <person name="Pendleton A.L."/>
            <person name="Shaikh M.A."/>
            <person name="Suttiyut T."/>
            <person name="Ogas R."/>
            <person name="Tomko P."/>
            <person name="Gavelis G."/>
            <person name="Widhalm J.R."/>
            <person name="Wisecaver J.H."/>
        </authorList>
    </citation>
    <scope>NUCLEOTIDE SEQUENCE</scope>
    <source>
        <strain evidence="1">ECLA1</strain>
    </source>
</reference>
<sequence length="277" mass="32181">MCQQRWGIKIWCLEGSSADNMRREYLPRDLFTKSVQLEKHQYKVVQSDILTYCVWMDAKTVMISGPVTKSERSCLTEKFCEVRQSSVQEIDIQHIQIEKSWEPNEITSSNGFLLDSGTSAERMRRYRLKKKEEDPKYGQKESQRIASLIKQKRENLTGMEKREFNKKNRDAVAKWRAKKKEENKTATSTGFKSPQKLWESKEALAGHTTTFAYKAEATDSWSGSIRLLNLKSKTEAALKEPDDTKTAIQNFFFREDISYTAPGMNDEMTVWEDGKKK</sequence>
<protein>
    <submittedName>
        <fullName evidence="1">Uncharacterized protein</fullName>
    </submittedName>
</protein>
<dbReference type="AlphaFoldDB" id="A0AAE1D3A6"/>
<gene>
    <name evidence="1" type="ORF">RRG08_008010</name>
</gene>
<dbReference type="EMBL" id="JAWDGP010005601">
    <property type="protein sequence ID" value="KAK3755435.1"/>
    <property type="molecule type" value="Genomic_DNA"/>
</dbReference>
<name>A0AAE1D3A6_9GAST</name>
<proteinExistence type="predicted"/>
<organism evidence="1 2">
    <name type="scientific">Elysia crispata</name>
    <name type="common">lettuce slug</name>
    <dbReference type="NCBI Taxonomy" id="231223"/>
    <lineage>
        <taxon>Eukaryota</taxon>
        <taxon>Metazoa</taxon>
        <taxon>Spiralia</taxon>
        <taxon>Lophotrochozoa</taxon>
        <taxon>Mollusca</taxon>
        <taxon>Gastropoda</taxon>
        <taxon>Heterobranchia</taxon>
        <taxon>Euthyneura</taxon>
        <taxon>Panpulmonata</taxon>
        <taxon>Sacoglossa</taxon>
        <taxon>Placobranchoidea</taxon>
        <taxon>Plakobranchidae</taxon>
        <taxon>Elysia</taxon>
    </lineage>
</organism>
<comment type="caution">
    <text evidence="1">The sequence shown here is derived from an EMBL/GenBank/DDBJ whole genome shotgun (WGS) entry which is preliminary data.</text>
</comment>